<proteinExistence type="predicted"/>
<keyword evidence="1" id="KW-1133">Transmembrane helix</keyword>
<keyword evidence="1" id="KW-0472">Membrane</keyword>
<keyword evidence="3" id="KW-1185">Reference proteome</keyword>
<reference evidence="2 3" key="2">
    <citation type="submission" date="2007-01" db="EMBL/GenBank/DDBJ databases">
        <title>Sequencing of the draft genome and assembly of Thermosinus carboxydivorans Nor1.</title>
        <authorList>
            <consortium name="US DOE Joint Genome Institute (JGI-PGF)"/>
            <person name="Copeland A."/>
            <person name="Lucas S."/>
            <person name="Lapidus A."/>
            <person name="Barry K."/>
            <person name="Glavina del Rio T."/>
            <person name="Dalin E."/>
            <person name="Tice H."/>
            <person name="Bruce D."/>
            <person name="Pitluck S."/>
            <person name="Richardson P."/>
        </authorList>
    </citation>
    <scope>NUCLEOTIDE SEQUENCE [LARGE SCALE GENOMIC DNA]</scope>
    <source>
        <strain evidence="2 3">Nor1</strain>
    </source>
</reference>
<keyword evidence="1" id="KW-0812">Transmembrane</keyword>
<accession>A1HR27</accession>
<evidence type="ECO:0000256" key="1">
    <source>
        <dbReference type="SAM" id="Phobius"/>
    </source>
</evidence>
<protein>
    <submittedName>
        <fullName evidence="2">Uncharacterized protein</fullName>
    </submittedName>
</protein>
<dbReference type="OrthoDB" id="1683846at2"/>
<dbReference type="AlphaFoldDB" id="A1HR27"/>
<feature type="transmembrane region" description="Helical" evidence="1">
    <location>
        <begin position="32"/>
        <end position="48"/>
    </location>
</feature>
<evidence type="ECO:0000313" key="3">
    <source>
        <dbReference type="Proteomes" id="UP000005139"/>
    </source>
</evidence>
<dbReference type="Proteomes" id="UP000005139">
    <property type="component" value="Unassembled WGS sequence"/>
</dbReference>
<sequence>MITMHDEAMANAMNKYGMKPQDTDDFEDADRQFGLSAVLLTFLLLALIRRHRRMYYLWGLRGSPMSDYWKGSMAMERDHMASLIAMMQRAL</sequence>
<dbReference type="RefSeq" id="WP_007289484.1">
    <property type="nucleotide sequence ID" value="NZ_AAWL01000009.1"/>
</dbReference>
<organism evidence="2 3">
    <name type="scientific">Thermosinus carboxydivorans Nor1</name>
    <dbReference type="NCBI Taxonomy" id="401526"/>
    <lineage>
        <taxon>Bacteria</taxon>
        <taxon>Bacillati</taxon>
        <taxon>Bacillota</taxon>
        <taxon>Negativicutes</taxon>
        <taxon>Selenomonadales</taxon>
        <taxon>Sporomusaceae</taxon>
        <taxon>Thermosinus</taxon>
    </lineage>
</organism>
<comment type="caution">
    <text evidence="2">The sequence shown here is derived from an EMBL/GenBank/DDBJ whole genome shotgun (WGS) entry which is preliminary data.</text>
</comment>
<evidence type="ECO:0000313" key="2">
    <source>
        <dbReference type="EMBL" id="EAX47533.1"/>
    </source>
</evidence>
<gene>
    <name evidence="2" type="ORF">TcarDRAFT_1268</name>
</gene>
<name>A1HR27_9FIRM</name>
<reference evidence="2 3" key="1">
    <citation type="submission" date="2007-01" db="EMBL/GenBank/DDBJ databases">
        <title>Annotation of the draft genome assembly of Thermosinus carboxydivorans Nor1.</title>
        <authorList>
            <consortium name="US DOE Joint Genome Institute (JGI-ORNL)"/>
            <person name="Larimer F."/>
            <person name="Land M."/>
            <person name="Hauser L."/>
        </authorList>
    </citation>
    <scope>NUCLEOTIDE SEQUENCE [LARGE SCALE GENOMIC DNA]</scope>
    <source>
        <strain evidence="2 3">Nor1</strain>
    </source>
</reference>
<dbReference type="EMBL" id="AAWL01000009">
    <property type="protein sequence ID" value="EAX47533.1"/>
    <property type="molecule type" value="Genomic_DNA"/>
</dbReference>